<sequence>MGKKENLVRIGFWLLVIGIFGYVTIVNIDREKQVLSSPEKVIATISGFENGVRGSSRVNFTYSYKDSLYKSWSRTSLSFAGWCKKRNDCKGLMFEITINKNNPKQLLVDWDNIFENKNFINNP</sequence>
<gene>
    <name evidence="2" type="ORF">E7Z59_12640</name>
</gene>
<feature type="transmembrane region" description="Helical" evidence="1">
    <location>
        <begin position="7"/>
        <end position="28"/>
    </location>
</feature>
<reference evidence="2 3" key="1">
    <citation type="submission" date="2019-04" db="EMBL/GenBank/DDBJ databases">
        <title>Draft genome sequence of Robertkochia marina CC-AMO-30D.</title>
        <authorList>
            <person name="Hameed A."/>
            <person name="Lin S.-Y."/>
            <person name="Shahina M."/>
            <person name="Lai W.-A."/>
            <person name="Young C.-C."/>
        </authorList>
    </citation>
    <scope>NUCLEOTIDE SEQUENCE [LARGE SCALE GENOMIC DNA]</scope>
    <source>
        <strain evidence="2 3">CC-AMO-30D</strain>
    </source>
</reference>
<proteinExistence type="predicted"/>
<accession>A0A4S3LZN5</accession>
<keyword evidence="1" id="KW-1133">Transmembrane helix</keyword>
<evidence type="ECO:0000256" key="1">
    <source>
        <dbReference type="SAM" id="Phobius"/>
    </source>
</evidence>
<protein>
    <recommendedName>
        <fullName evidence="4">DUF3592 domain-containing protein</fullName>
    </recommendedName>
</protein>
<evidence type="ECO:0008006" key="4">
    <source>
        <dbReference type="Google" id="ProtNLM"/>
    </source>
</evidence>
<keyword evidence="1" id="KW-0812">Transmembrane</keyword>
<name>A0A4S3LZN5_9FLAO</name>
<keyword evidence="1" id="KW-0472">Membrane</keyword>
<comment type="caution">
    <text evidence="2">The sequence shown here is derived from an EMBL/GenBank/DDBJ whole genome shotgun (WGS) entry which is preliminary data.</text>
</comment>
<dbReference type="AlphaFoldDB" id="A0A4S3LZN5"/>
<dbReference type="EMBL" id="SSMC01000003">
    <property type="protein sequence ID" value="THD66631.1"/>
    <property type="molecule type" value="Genomic_DNA"/>
</dbReference>
<dbReference type="RefSeq" id="WP_136336703.1">
    <property type="nucleotide sequence ID" value="NZ_QXMP01000003.1"/>
</dbReference>
<organism evidence="2 3">
    <name type="scientific">Robertkochia marina</name>
    <dbReference type="NCBI Taxonomy" id="1227945"/>
    <lineage>
        <taxon>Bacteria</taxon>
        <taxon>Pseudomonadati</taxon>
        <taxon>Bacteroidota</taxon>
        <taxon>Flavobacteriia</taxon>
        <taxon>Flavobacteriales</taxon>
        <taxon>Flavobacteriaceae</taxon>
        <taxon>Robertkochia</taxon>
    </lineage>
</organism>
<keyword evidence="3" id="KW-1185">Reference proteome</keyword>
<dbReference type="OrthoDB" id="1463847at2"/>
<dbReference type="Proteomes" id="UP000305939">
    <property type="component" value="Unassembled WGS sequence"/>
</dbReference>
<evidence type="ECO:0000313" key="2">
    <source>
        <dbReference type="EMBL" id="THD66631.1"/>
    </source>
</evidence>
<evidence type="ECO:0000313" key="3">
    <source>
        <dbReference type="Proteomes" id="UP000305939"/>
    </source>
</evidence>